<dbReference type="GO" id="GO:0005886">
    <property type="term" value="C:plasma membrane"/>
    <property type="evidence" value="ECO:0007669"/>
    <property type="project" value="TreeGrafter"/>
</dbReference>
<dbReference type="GO" id="GO:0015250">
    <property type="term" value="F:water channel activity"/>
    <property type="evidence" value="ECO:0007669"/>
    <property type="project" value="TreeGrafter"/>
</dbReference>
<dbReference type="SUPFAM" id="SSF81338">
    <property type="entry name" value="Aquaporin-like"/>
    <property type="match status" value="1"/>
</dbReference>
<feature type="transmembrane region" description="Helical" evidence="11">
    <location>
        <begin position="121"/>
        <end position="141"/>
    </location>
</feature>
<dbReference type="NCBIfam" id="TIGR00861">
    <property type="entry name" value="MIP"/>
    <property type="match status" value="1"/>
</dbReference>
<dbReference type="AlphaFoldDB" id="A0A2A9NYY6"/>
<evidence type="ECO:0000256" key="6">
    <source>
        <dbReference type="ARBA" id="ARBA00022989"/>
    </source>
</evidence>
<dbReference type="EMBL" id="KZ301974">
    <property type="protein sequence ID" value="PFH53220.1"/>
    <property type="molecule type" value="Genomic_DNA"/>
</dbReference>
<dbReference type="InterPro" id="IPR050363">
    <property type="entry name" value="MIP/Aquaporin"/>
</dbReference>
<organism evidence="12 13">
    <name type="scientific">Amanita thiersii Skay4041</name>
    <dbReference type="NCBI Taxonomy" id="703135"/>
    <lineage>
        <taxon>Eukaryota</taxon>
        <taxon>Fungi</taxon>
        <taxon>Dikarya</taxon>
        <taxon>Basidiomycota</taxon>
        <taxon>Agaricomycotina</taxon>
        <taxon>Agaricomycetes</taxon>
        <taxon>Agaricomycetidae</taxon>
        <taxon>Agaricales</taxon>
        <taxon>Pluteineae</taxon>
        <taxon>Amanitaceae</taxon>
        <taxon>Amanita</taxon>
    </lineage>
</organism>
<feature type="transmembrane region" description="Helical" evidence="11">
    <location>
        <begin position="170"/>
        <end position="192"/>
    </location>
</feature>
<evidence type="ECO:0000313" key="12">
    <source>
        <dbReference type="EMBL" id="PFH53220.1"/>
    </source>
</evidence>
<dbReference type="PANTHER" id="PTHR43829">
    <property type="entry name" value="AQUAPORIN OR AQUAGLYCEROPORIN RELATED"/>
    <property type="match status" value="1"/>
</dbReference>
<sequence>MLPQLNLKVDFESVTRNFKINNNFNWKRQLLNTRATIVPYAREFLGTFFIVIFGNGANCQVNLSSSPAVALQPKGNWTSLSFGWAAGVAMGFWVSNGGHINPAVTLALATYRDFSWRKVPAYILLQVLGSFSAAAVLYGNYYHAIDQFEGGDGSRTSNTSGLFGTHALDYMTNIGCFFNEFLSTTVFLIGLLTLLDKRNRVPSGLIPVGVFILVFGIAACLGMQTGFAINPARDLGPRLLTSIVGYGRQVYNYRNQYWIWCPILGPIMGAQAGTIIYDTFVYTGRDSLISKFLLPVPQPSCDMEENFQSHELHDGVCPGNPLHRHIQISKEKAAQAPTTSTSSAVSASSSLEVV</sequence>
<feature type="compositionally biased region" description="Low complexity" evidence="10">
    <location>
        <begin position="334"/>
        <end position="354"/>
    </location>
</feature>
<comment type="catalytic activity">
    <reaction evidence="8">
        <text>H2O(in) = H2O(out)</text>
        <dbReference type="Rhea" id="RHEA:29667"/>
        <dbReference type="ChEBI" id="CHEBI:15377"/>
    </reaction>
</comment>
<dbReference type="Gene3D" id="1.20.1080.10">
    <property type="entry name" value="Glycerol uptake facilitator protein"/>
    <property type="match status" value="1"/>
</dbReference>
<evidence type="ECO:0000256" key="2">
    <source>
        <dbReference type="ARBA" id="ARBA00006175"/>
    </source>
</evidence>
<protein>
    <recommendedName>
        <fullName evidence="14">Aquaporin</fullName>
    </recommendedName>
</protein>
<dbReference type="PRINTS" id="PR00783">
    <property type="entry name" value="MINTRINSICP"/>
</dbReference>
<evidence type="ECO:0000256" key="9">
    <source>
        <dbReference type="RuleBase" id="RU000477"/>
    </source>
</evidence>
<keyword evidence="3 9" id="KW-0813">Transport</keyword>
<keyword evidence="4 9" id="KW-0812">Transmembrane</keyword>
<proteinExistence type="inferred from homology"/>
<dbReference type="PROSITE" id="PS00221">
    <property type="entry name" value="MIP"/>
    <property type="match status" value="1"/>
</dbReference>
<evidence type="ECO:0000313" key="13">
    <source>
        <dbReference type="Proteomes" id="UP000242287"/>
    </source>
</evidence>
<dbReference type="CDD" id="cd00333">
    <property type="entry name" value="MIP"/>
    <property type="match status" value="1"/>
</dbReference>
<evidence type="ECO:0000256" key="1">
    <source>
        <dbReference type="ARBA" id="ARBA00004141"/>
    </source>
</evidence>
<evidence type="ECO:0000256" key="3">
    <source>
        <dbReference type="ARBA" id="ARBA00022448"/>
    </source>
</evidence>
<evidence type="ECO:0000256" key="5">
    <source>
        <dbReference type="ARBA" id="ARBA00022737"/>
    </source>
</evidence>
<keyword evidence="5" id="KW-0677">Repeat</keyword>
<dbReference type="PANTHER" id="PTHR43829:SF9">
    <property type="entry name" value="AQUAPORIN-9"/>
    <property type="match status" value="1"/>
</dbReference>
<evidence type="ECO:0000256" key="8">
    <source>
        <dbReference type="ARBA" id="ARBA00034651"/>
    </source>
</evidence>
<keyword evidence="7 11" id="KW-0472">Membrane</keyword>
<reference evidence="12 13" key="1">
    <citation type="submission" date="2014-02" db="EMBL/GenBank/DDBJ databases">
        <title>Transposable element dynamics among asymbiotic and ectomycorrhizal Amanita fungi.</title>
        <authorList>
            <consortium name="DOE Joint Genome Institute"/>
            <person name="Hess J."/>
            <person name="Skrede I."/>
            <person name="Wolfe B."/>
            <person name="LaButti K."/>
            <person name="Ohm R.A."/>
            <person name="Grigoriev I.V."/>
            <person name="Pringle A."/>
        </authorList>
    </citation>
    <scope>NUCLEOTIDE SEQUENCE [LARGE SCALE GENOMIC DNA]</scope>
    <source>
        <strain evidence="12 13">SKay4041</strain>
    </source>
</reference>
<evidence type="ECO:0000256" key="7">
    <source>
        <dbReference type="ARBA" id="ARBA00023136"/>
    </source>
</evidence>
<comment type="similarity">
    <text evidence="2 9">Belongs to the MIP/aquaporin (TC 1.A.8) family.</text>
</comment>
<dbReference type="STRING" id="703135.A0A2A9NYY6"/>
<keyword evidence="13" id="KW-1185">Reference proteome</keyword>
<gene>
    <name evidence="12" type="ORF">AMATHDRAFT_1300</name>
</gene>
<comment type="subcellular location">
    <subcellularLocation>
        <location evidence="1">Membrane</location>
        <topology evidence="1">Multi-pass membrane protein</topology>
    </subcellularLocation>
</comment>
<dbReference type="GO" id="GO:0015254">
    <property type="term" value="F:glycerol channel activity"/>
    <property type="evidence" value="ECO:0007669"/>
    <property type="project" value="TreeGrafter"/>
</dbReference>
<dbReference type="OrthoDB" id="3222at2759"/>
<evidence type="ECO:0008006" key="14">
    <source>
        <dbReference type="Google" id="ProtNLM"/>
    </source>
</evidence>
<accession>A0A2A9NYY6</accession>
<dbReference type="InterPro" id="IPR022357">
    <property type="entry name" value="MIP_CS"/>
</dbReference>
<dbReference type="InterPro" id="IPR000425">
    <property type="entry name" value="MIP"/>
</dbReference>
<feature type="region of interest" description="Disordered" evidence="10">
    <location>
        <begin position="330"/>
        <end position="354"/>
    </location>
</feature>
<dbReference type="Proteomes" id="UP000242287">
    <property type="component" value="Unassembled WGS sequence"/>
</dbReference>
<dbReference type="InterPro" id="IPR023271">
    <property type="entry name" value="Aquaporin-like"/>
</dbReference>
<dbReference type="Pfam" id="PF00230">
    <property type="entry name" value="MIP"/>
    <property type="match status" value="1"/>
</dbReference>
<evidence type="ECO:0000256" key="4">
    <source>
        <dbReference type="ARBA" id="ARBA00022692"/>
    </source>
</evidence>
<evidence type="ECO:0000256" key="11">
    <source>
        <dbReference type="SAM" id="Phobius"/>
    </source>
</evidence>
<name>A0A2A9NYY6_9AGAR</name>
<feature type="transmembrane region" description="Helical" evidence="11">
    <location>
        <begin position="204"/>
        <end position="229"/>
    </location>
</feature>
<evidence type="ECO:0000256" key="10">
    <source>
        <dbReference type="SAM" id="MobiDB-lite"/>
    </source>
</evidence>
<keyword evidence="6 11" id="KW-1133">Transmembrane helix</keyword>